<dbReference type="Pfam" id="PF13561">
    <property type="entry name" value="adh_short_C2"/>
    <property type="match status" value="1"/>
</dbReference>
<dbReference type="Gene3D" id="3.40.50.720">
    <property type="entry name" value="NAD(P)-binding Rossmann-like Domain"/>
    <property type="match status" value="1"/>
</dbReference>
<dbReference type="SMART" id="SM00822">
    <property type="entry name" value="PKS_KR"/>
    <property type="match status" value="1"/>
</dbReference>
<dbReference type="InterPro" id="IPR057326">
    <property type="entry name" value="KR_dom"/>
</dbReference>
<reference evidence="4 5" key="1">
    <citation type="submission" date="2020-03" db="EMBL/GenBank/DDBJ databases">
        <title>Sequencing the genomes of 1000 actinobacteria strains.</title>
        <authorList>
            <person name="Klenk H.-P."/>
        </authorList>
    </citation>
    <scope>NUCLEOTIDE SEQUENCE [LARGE SCALE GENOMIC DNA]</scope>
    <source>
        <strain evidence="4 5">DSM 45668</strain>
    </source>
</reference>
<dbReference type="PRINTS" id="PR00081">
    <property type="entry name" value="GDHRDH"/>
</dbReference>
<dbReference type="InterPro" id="IPR020904">
    <property type="entry name" value="Sc_DH/Rdtase_CS"/>
</dbReference>
<sequence length="281" mass="29790">MAFPAASREEPGAGARFEGQVAFVTGGGSGIGLAVAEVLAAGGAAVGLLGRNLERLRTAEKKIVAAGGEAFACPGDVRDLDSVQSAVAEVEERYGPVTFAVNAAGTAMGQKYLCDQDEESWLRTIDTNLAGSFRFCRAVVPGMMHRRRGSIVLISSAAGKRGVPANTSYSASKWGINGLVRSLALEVGPTQVRVNAVCPGFTDTEMVRDESQFGGDFMDSVRRHAGPPDLTWERYWRSTVKSTALRRLIDAEEVAEMTAFLLSDHARSITGQSYSIDGGLP</sequence>
<accession>A0ABX0T1Q2</accession>
<dbReference type="RefSeq" id="WP_208400293.1">
    <property type="nucleotide sequence ID" value="NZ_JAANOU010000001.1"/>
</dbReference>
<dbReference type="InterPro" id="IPR050259">
    <property type="entry name" value="SDR"/>
</dbReference>
<gene>
    <name evidence="4" type="ORF">FHX46_005300</name>
</gene>
<evidence type="ECO:0000256" key="2">
    <source>
        <dbReference type="RuleBase" id="RU000363"/>
    </source>
</evidence>
<comment type="caution">
    <text evidence="4">The sequence shown here is derived from an EMBL/GenBank/DDBJ whole genome shotgun (WGS) entry which is preliminary data.</text>
</comment>
<dbReference type="EMBL" id="JAANOU010000001">
    <property type="protein sequence ID" value="NIH82770.1"/>
    <property type="molecule type" value="Genomic_DNA"/>
</dbReference>
<dbReference type="SUPFAM" id="SSF51735">
    <property type="entry name" value="NAD(P)-binding Rossmann-fold domains"/>
    <property type="match status" value="1"/>
</dbReference>
<dbReference type="PANTHER" id="PTHR42879:SF2">
    <property type="entry name" value="3-OXOACYL-[ACYL-CARRIER-PROTEIN] REDUCTASE FABG"/>
    <property type="match status" value="1"/>
</dbReference>
<dbReference type="PANTHER" id="PTHR42879">
    <property type="entry name" value="3-OXOACYL-(ACYL-CARRIER-PROTEIN) REDUCTASE"/>
    <property type="match status" value="1"/>
</dbReference>
<proteinExistence type="inferred from homology"/>
<evidence type="ECO:0000256" key="1">
    <source>
        <dbReference type="ARBA" id="ARBA00006484"/>
    </source>
</evidence>
<comment type="similarity">
    <text evidence="1 2">Belongs to the short-chain dehydrogenases/reductases (SDR) family.</text>
</comment>
<feature type="domain" description="Ketoreductase" evidence="3">
    <location>
        <begin position="20"/>
        <end position="204"/>
    </location>
</feature>
<keyword evidence="5" id="KW-1185">Reference proteome</keyword>
<evidence type="ECO:0000313" key="4">
    <source>
        <dbReference type="EMBL" id="NIH82770.1"/>
    </source>
</evidence>
<dbReference type="PROSITE" id="PS00061">
    <property type="entry name" value="ADH_SHORT"/>
    <property type="match status" value="1"/>
</dbReference>
<protein>
    <submittedName>
        <fullName evidence="4">NAD(P)-dependent dehydrogenase (Short-subunit alcohol dehydrogenase family)</fullName>
    </submittedName>
</protein>
<name>A0ABX0T1Q2_9PSEU</name>
<organism evidence="4 5">
    <name type="scientific">Amycolatopsis viridis</name>
    <dbReference type="NCBI Taxonomy" id="185678"/>
    <lineage>
        <taxon>Bacteria</taxon>
        <taxon>Bacillati</taxon>
        <taxon>Actinomycetota</taxon>
        <taxon>Actinomycetes</taxon>
        <taxon>Pseudonocardiales</taxon>
        <taxon>Pseudonocardiaceae</taxon>
        <taxon>Amycolatopsis</taxon>
    </lineage>
</organism>
<dbReference type="Pfam" id="PF00106">
    <property type="entry name" value="adh_short"/>
    <property type="match status" value="1"/>
</dbReference>
<dbReference type="InterPro" id="IPR036291">
    <property type="entry name" value="NAD(P)-bd_dom_sf"/>
</dbReference>
<dbReference type="Proteomes" id="UP000754495">
    <property type="component" value="Unassembled WGS sequence"/>
</dbReference>
<dbReference type="CDD" id="cd05233">
    <property type="entry name" value="SDR_c"/>
    <property type="match status" value="1"/>
</dbReference>
<dbReference type="PRINTS" id="PR00080">
    <property type="entry name" value="SDRFAMILY"/>
</dbReference>
<dbReference type="InterPro" id="IPR002347">
    <property type="entry name" value="SDR_fam"/>
</dbReference>
<evidence type="ECO:0000259" key="3">
    <source>
        <dbReference type="SMART" id="SM00822"/>
    </source>
</evidence>
<evidence type="ECO:0000313" key="5">
    <source>
        <dbReference type="Proteomes" id="UP000754495"/>
    </source>
</evidence>